<name>A0A9D1E6V7_9FIRM</name>
<reference evidence="6" key="1">
    <citation type="submission" date="2020-10" db="EMBL/GenBank/DDBJ databases">
        <authorList>
            <person name="Gilroy R."/>
        </authorList>
    </citation>
    <scope>NUCLEOTIDE SEQUENCE</scope>
    <source>
        <strain evidence="6">ChiW16-3235</strain>
    </source>
</reference>
<evidence type="ECO:0000313" key="6">
    <source>
        <dbReference type="EMBL" id="HIR67436.1"/>
    </source>
</evidence>
<evidence type="ECO:0000256" key="4">
    <source>
        <dbReference type="ARBA" id="ARBA00023163"/>
    </source>
</evidence>
<dbReference type="InterPro" id="IPR000847">
    <property type="entry name" value="LysR_HTH_N"/>
</dbReference>
<protein>
    <submittedName>
        <fullName evidence="6">LysR family transcriptional regulator</fullName>
    </submittedName>
</protein>
<dbReference type="Gene3D" id="1.10.10.10">
    <property type="entry name" value="Winged helix-like DNA-binding domain superfamily/Winged helix DNA-binding domain"/>
    <property type="match status" value="1"/>
</dbReference>
<dbReference type="Pfam" id="PF00126">
    <property type="entry name" value="HTH_1"/>
    <property type="match status" value="1"/>
</dbReference>
<dbReference type="EMBL" id="DVHK01000109">
    <property type="protein sequence ID" value="HIR67436.1"/>
    <property type="molecule type" value="Genomic_DNA"/>
</dbReference>
<dbReference type="AlphaFoldDB" id="A0A9D1E6V7"/>
<evidence type="ECO:0000313" key="7">
    <source>
        <dbReference type="Proteomes" id="UP000823913"/>
    </source>
</evidence>
<comment type="caution">
    <text evidence="6">The sequence shown here is derived from an EMBL/GenBank/DDBJ whole genome shotgun (WGS) entry which is preliminary data.</text>
</comment>
<keyword evidence="2" id="KW-0805">Transcription regulation</keyword>
<sequence length="294" mass="32728">MVNIELYRVFYTVAKCGSLTKAADELFISQPAVSQAIKQLESQLGTSLFNRTHRGMELSVQGGKLIFKQVEEALALLDAAENKLIELKTTASGTIRVGATDSIFSYILADKIVEFNEKYPAVRFELITGTTPETLMQLKENKCDIGFINLPVEDKDVNFTGTVYHLSDIFVASSKKYAALQDRQVNLKDLQEYPLLMIEANTVARRAFASFTQSLGINLSPDIEVANWDLMLKFARCGMGIGCLPREYAKKELESGELFEVDINPRLPVRGVGMALPKNVPVPFALREFIGLFN</sequence>
<dbReference type="InterPro" id="IPR036388">
    <property type="entry name" value="WH-like_DNA-bd_sf"/>
</dbReference>
<evidence type="ECO:0000256" key="3">
    <source>
        <dbReference type="ARBA" id="ARBA00023125"/>
    </source>
</evidence>
<reference evidence="6" key="2">
    <citation type="journal article" date="2021" name="PeerJ">
        <title>Extensive microbial diversity within the chicken gut microbiome revealed by metagenomics and culture.</title>
        <authorList>
            <person name="Gilroy R."/>
            <person name="Ravi A."/>
            <person name="Getino M."/>
            <person name="Pursley I."/>
            <person name="Horton D.L."/>
            <person name="Alikhan N.F."/>
            <person name="Baker D."/>
            <person name="Gharbi K."/>
            <person name="Hall N."/>
            <person name="Watson M."/>
            <person name="Adriaenssens E.M."/>
            <person name="Foster-Nyarko E."/>
            <person name="Jarju S."/>
            <person name="Secka A."/>
            <person name="Antonio M."/>
            <person name="Oren A."/>
            <person name="Chaudhuri R.R."/>
            <person name="La Ragione R."/>
            <person name="Hildebrand F."/>
            <person name="Pallen M.J."/>
        </authorList>
    </citation>
    <scope>NUCLEOTIDE SEQUENCE</scope>
    <source>
        <strain evidence="6">ChiW16-3235</strain>
    </source>
</reference>
<dbReference type="Pfam" id="PF03466">
    <property type="entry name" value="LysR_substrate"/>
    <property type="match status" value="1"/>
</dbReference>
<dbReference type="InterPro" id="IPR005119">
    <property type="entry name" value="LysR_subst-bd"/>
</dbReference>
<dbReference type="InterPro" id="IPR036390">
    <property type="entry name" value="WH_DNA-bd_sf"/>
</dbReference>
<evidence type="ECO:0000259" key="5">
    <source>
        <dbReference type="PROSITE" id="PS50931"/>
    </source>
</evidence>
<dbReference type="FunFam" id="1.10.10.10:FF:000001">
    <property type="entry name" value="LysR family transcriptional regulator"/>
    <property type="match status" value="1"/>
</dbReference>
<dbReference type="GO" id="GO:0003700">
    <property type="term" value="F:DNA-binding transcription factor activity"/>
    <property type="evidence" value="ECO:0007669"/>
    <property type="project" value="InterPro"/>
</dbReference>
<dbReference type="CDD" id="cd05466">
    <property type="entry name" value="PBP2_LTTR_substrate"/>
    <property type="match status" value="1"/>
</dbReference>
<evidence type="ECO:0000256" key="2">
    <source>
        <dbReference type="ARBA" id="ARBA00023015"/>
    </source>
</evidence>
<accession>A0A9D1E6V7</accession>
<evidence type="ECO:0000256" key="1">
    <source>
        <dbReference type="ARBA" id="ARBA00009437"/>
    </source>
</evidence>
<dbReference type="SUPFAM" id="SSF53850">
    <property type="entry name" value="Periplasmic binding protein-like II"/>
    <property type="match status" value="1"/>
</dbReference>
<dbReference type="SUPFAM" id="SSF46785">
    <property type="entry name" value="Winged helix' DNA-binding domain"/>
    <property type="match status" value="1"/>
</dbReference>
<dbReference type="PANTHER" id="PTHR30126">
    <property type="entry name" value="HTH-TYPE TRANSCRIPTIONAL REGULATOR"/>
    <property type="match status" value="1"/>
</dbReference>
<comment type="similarity">
    <text evidence="1">Belongs to the LysR transcriptional regulatory family.</text>
</comment>
<dbReference type="PRINTS" id="PR00039">
    <property type="entry name" value="HTHLYSR"/>
</dbReference>
<proteinExistence type="inferred from homology"/>
<keyword evidence="3" id="KW-0238">DNA-binding</keyword>
<dbReference type="GO" id="GO:0000976">
    <property type="term" value="F:transcription cis-regulatory region binding"/>
    <property type="evidence" value="ECO:0007669"/>
    <property type="project" value="TreeGrafter"/>
</dbReference>
<dbReference type="PANTHER" id="PTHR30126:SF64">
    <property type="entry name" value="HTH-TYPE TRANSCRIPTIONAL REGULATOR CITR"/>
    <property type="match status" value="1"/>
</dbReference>
<dbReference type="PROSITE" id="PS50931">
    <property type="entry name" value="HTH_LYSR"/>
    <property type="match status" value="1"/>
</dbReference>
<dbReference type="Gene3D" id="3.40.190.290">
    <property type="match status" value="1"/>
</dbReference>
<gene>
    <name evidence="6" type="ORF">IAB94_05270</name>
</gene>
<dbReference type="Proteomes" id="UP000823913">
    <property type="component" value="Unassembled WGS sequence"/>
</dbReference>
<keyword evidence="4" id="KW-0804">Transcription</keyword>
<feature type="domain" description="HTH lysR-type" evidence="5">
    <location>
        <begin position="2"/>
        <end position="59"/>
    </location>
</feature>
<organism evidence="6 7">
    <name type="scientific">Candidatus Coproplasma avicola</name>
    <dbReference type="NCBI Taxonomy" id="2840744"/>
    <lineage>
        <taxon>Bacteria</taxon>
        <taxon>Bacillati</taxon>
        <taxon>Bacillota</taxon>
        <taxon>Clostridia</taxon>
        <taxon>Eubacteriales</taxon>
        <taxon>Candidatus Coproplasma</taxon>
    </lineage>
</organism>